<keyword evidence="2" id="KW-1185">Reference proteome</keyword>
<reference evidence="2" key="1">
    <citation type="journal article" date="2019" name="Int. J. Syst. Evol. Microbiol.">
        <title>The Global Catalogue of Microorganisms (GCM) 10K type strain sequencing project: providing services to taxonomists for standard genome sequencing and annotation.</title>
        <authorList>
            <consortium name="The Broad Institute Genomics Platform"/>
            <consortium name="The Broad Institute Genome Sequencing Center for Infectious Disease"/>
            <person name="Wu L."/>
            <person name="Ma J."/>
        </authorList>
    </citation>
    <scope>NUCLEOTIDE SEQUENCE [LARGE SCALE GENOMIC DNA]</scope>
    <source>
        <strain evidence="2">CGMCC 1.16444</strain>
    </source>
</reference>
<evidence type="ECO:0000313" key="2">
    <source>
        <dbReference type="Proteomes" id="UP001595796"/>
    </source>
</evidence>
<gene>
    <name evidence="1" type="ORF">ACFPFW_00790</name>
</gene>
<protein>
    <submittedName>
        <fullName evidence="1">DUF4160 domain-containing protein</fullName>
    </submittedName>
</protein>
<accession>A0ABV9YUN8</accession>
<dbReference type="RefSeq" id="WP_379769230.1">
    <property type="nucleotide sequence ID" value="NZ_JBHSJF010000001.1"/>
</dbReference>
<name>A0ABV9YUN8_9HYPH</name>
<dbReference type="Pfam" id="PF13711">
    <property type="entry name" value="DUF4160"/>
    <property type="match status" value="1"/>
</dbReference>
<evidence type="ECO:0000313" key="1">
    <source>
        <dbReference type="EMBL" id="MFC5066548.1"/>
    </source>
</evidence>
<organism evidence="1 2">
    <name type="scientific">Flaviflagellibacter deserti</name>
    <dbReference type="NCBI Taxonomy" id="2267266"/>
    <lineage>
        <taxon>Bacteria</taxon>
        <taxon>Pseudomonadati</taxon>
        <taxon>Pseudomonadota</taxon>
        <taxon>Alphaproteobacteria</taxon>
        <taxon>Hyphomicrobiales</taxon>
        <taxon>Flaviflagellibacter</taxon>
    </lineage>
</organism>
<dbReference type="InterPro" id="IPR025427">
    <property type="entry name" value="DUF4160"/>
</dbReference>
<dbReference type="Proteomes" id="UP001595796">
    <property type="component" value="Unassembled WGS sequence"/>
</dbReference>
<comment type="caution">
    <text evidence="1">The sequence shown here is derived from an EMBL/GenBank/DDBJ whole genome shotgun (WGS) entry which is preliminary data.</text>
</comment>
<dbReference type="EMBL" id="JBHSJF010000001">
    <property type="protein sequence ID" value="MFC5066548.1"/>
    <property type="molecule type" value="Genomic_DNA"/>
</dbReference>
<proteinExistence type="predicted"/>
<sequence>MRFLTEKQVAKIHGLSVTIQANEHPPPHFHVRYAGEDASFSIADGERLPEVRGLEKWERNIFKWWKDNRCQLIRVWNQTRPRDCQVGPMDVPTECVETEGQLQEPSR</sequence>